<protein>
    <submittedName>
        <fullName evidence="1">Uncharacterized protein</fullName>
    </submittedName>
</protein>
<name>A0A2R6S4S3_9APHY</name>
<comment type="caution">
    <text evidence="1">The sequence shown here is derived from an EMBL/GenBank/DDBJ whole genome shotgun (WGS) entry which is preliminary data.</text>
</comment>
<sequence>MEFGFRNLQNVTIGVNRGPLSLVPSYLHMLLQTTSLRSLHLYCPGDEIIQRRFEHVDNSVLKGLIEALSAFRYLQELAISISPGHAKNPDNAHLDPLMRLTRLESVSFTGVDFGLTDAVIQRLISAWGKLKKFHFVHYSDRAPSVSLAILRSFAVYTPKLEDLRVNLDATCVPSRDYGSVTASVLPVHMDFDCSPIQMLSDPRQVAEYIANIYPHAILQKTHTNDPCFKAGCTYCDTWKQVGETIATLSA</sequence>
<evidence type="ECO:0000313" key="1">
    <source>
        <dbReference type="EMBL" id="PSS37294.1"/>
    </source>
</evidence>
<dbReference type="InterPro" id="IPR032675">
    <property type="entry name" value="LRR_dom_sf"/>
</dbReference>
<reference evidence="1 2" key="1">
    <citation type="submission" date="2018-02" db="EMBL/GenBank/DDBJ databases">
        <title>Genome sequence of the basidiomycete white-rot fungus Phlebia centrifuga.</title>
        <authorList>
            <person name="Granchi Z."/>
            <person name="Peng M."/>
            <person name="de Vries R.P."/>
            <person name="Hilden K."/>
            <person name="Makela M.R."/>
            <person name="Grigoriev I."/>
            <person name="Riley R."/>
        </authorList>
    </citation>
    <scope>NUCLEOTIDE SEQUENCE [LARGE SCALE GENOMIC DNA]</scope>
    <source>
        <strain evidence="1 2">FBCC195</strain>
    </source>
</reference>
<keyword evidence="2" id="KW-1185">Reference proteome</keyword>
<accession>A0A2R6S4S3</accession>
<proteinExistence type="predicted"/>
<dbReference type="AlphaFoldDB" id="A0A2R6S4S3"/>
<gene>
    <name evidence="1" type="ORF">PHLCEN_2v863</name>
</gene>
<dbReference type="EMBL" id="MLYV02000067">
    <property type="protein sequence ID" value="PSS37294.1"/>
    <property type="molecule type" value="Genomic_DNA"/>
</dbReference>
<dbReference type="Gene3D" id="3.80.10.10">
    <property type="entry name" value="Ribonuclease Inhibitor"/>
    <property type="match status" value="1"/>
</dbReference>
<dbReference type="Proteomes" id="UP000186601">
    <property type="component" value="Unassembled WGS sequence"/>
</dbReference>
<evidence type="ECO:0000313" key="2">
    <source>
        <dbReference type="Proteomes" id="UP000186601"/>
    </source>
</evidence>
<organism evidence="1 2">
    <name type="scientific">Hermanssonia centrifuga</name>
    <dbReference type="NCBI Taxonomy" id="98765"/>
    <lineage>
        <taxon>Eukaryota</taxon>
        <taxon>Fungi</taxon>
        <taxon>Dikarya</taxon>
        <taxon>Basidiomycota</taxon>
        <taxon>Agaricomycotina</taxon>
        <taxon>Agaricomycetes</taxon>
        <taxon>Polyporales</taxon>
        <taxon>Meruliaceae</taxon>
        <taxon>Hermanssonia</taxon>
    </lineage>
</organism>